<dbReference type="Gene3D" id="3.40.50.300">
    <property type="entry name" value="P-loop containing nucleotide triphosphate hydrolases"/>
    <property type="match status" value="1"/>
</dbReference>
<comment type="cofactor">
    <cofactor evidence="1 10">
        <name>Mg(2+)</name>
        <dbReference type="ChEBI" id="CHEBI:18420"/>
    </cofactor>
</comment>
<proteinExistence type="inferred from homology"/>
<protein>
    <recommendedName>
        <fullName evidence="10">tRNA dimethylallyltransferase</fullName>
        <ecNumber evidence="10">2.5.1.75</ecNumber>
    </recommendedName>
    <alternativeName>
        <fullName evidence="10">Dimethylallyl diphosphate:tRNA dimethylallyltransferase</fullName>
        <shortName evidence="10">DMAPP:tRNA dimethylallyltransferase</shortName>
        <shortName evidence="10">DMATase</shortName>
    </alternativeName>
    <alternativeName>
        <fullName evidence="10">Isopentenyl-diphosphate:tRNA isopentenyltransferase</fullName>
        <shortName evidence="10">IPP transferase</shortName>
        <shortName evidence="10">IPPT</shortName>
        <shortName evidence="10">IPTase</shortName>
    </alternativeName>
</protein>
<dbReference type="Pfam" id="PF01715">
    <property type="entry name" value="IPPT"/>
    <property type="match status" value="2"/>
</dbReference>
<evidence type="ECO:0000313" key="11">
    <source>
        <dbReference type="EMBL" id="KKR99647.1"/>
    </source>
</evidence>
<dbReference type="GO" id="GO:0005524">
    <property type="term" value="F:ATP binding"/>
    <property type="evidence" value="ECO:0007669"/>
    <property type="project" value="UniProtKB-UniRule"/>
</dbReference>
<dbReference type="HAMAP" id="MF_00185">
    <property type="entry name" value="IPP_trans"/>
    <property type="match status" value="1"/>
</dbReference>
<evidence type="ECO:0000256" key="2">
    <source>
        <dbReference type="ARBA" id="ARBA00003213"/>
    </source>
</evidence>
<comment type="catalytic activity">
    <reaction evidence="9 10">
        <text>adenosine(37) in tRNA + dimethylallyl diphosphate = N(6)-dimethylallyladenosine(37) in tRNA + diphosphate</text>
        <dbReference type="Rhea" id="RHEA:26482"/>
        <dbReference type="Rhea" id="RHEA-COMP:10162"/>
        <dbReference type="Rhea" id="RHEA-COMP:10375"/>
        <dbReference type="ChEBI" id="CHEBI:33019"/>
        <dbReference type="ChEBI" id="CHEBI:57623"/>
        <dbReference type="ChEBI" id="CHEBI:74411"/>
        <dbReference type="ChEBI" id="CHEBI:74415"/>
        <dbReference type="EC" id="2.5.1.75"/>
    </reaction>
</comment>
<dbReference type="GO" id="GO:0052381">
    <property type="term" value="F:tRNA dimethylallyltransferase activity"/>
    <property type="evidence" value="ECO:0007669"/>
    <property type="project" value="UniProtKB-UniRule"/>
</dbReference>
<dbReference type="InterPro" id="IPR027417">
    <property type="entry name" value="P-loop_NTPase"/>
</dbReference>
<evidence type="ECO:0000256" key="1">
    <source>
        <dbReference type="ARBA" id="ARBA00001946"/>
    </source>
</evidence>
<keyword evidence="6 10" id="KW-0547">Nucleotide-binding</keyword>
<dbReference type="Proteomes" id="UP000033930">
    <property type="component" value="Unassembled WGS sequence"/>
</dbReference>
<feature type="binding site" evidence="10">
    <location>
        <begin position="11"/>
        <end position="18"/>
    </location>
    <ligand>
        <name>ATP</name>
        <dbReference type="ChEBI" id="CHEBI:30616"/>
    </ligand>
</feature>
<dbReference type="EMBL" id="LCAW01000004">
    <property type="protein sequence ID" value="KKR99647.1"/>
    <property type="molecule type" value="Genomic_DNA"/>
</dbReference>
<evidence type="ECO:0000313" key="12">
    <source>
        <dbReference type="Proteomes" id="UP000033930"/>
    </source>
</evidence>
<comment type="similarity">
    <text evidence="3 10">Belongs to the IPP transferase family.</text>
</comment>
<keyword evidence="8 10" id="KW-0460">Magnesium</keyword>
<dbReference type="EC" id="2.5.1.75" evidence="10"/>
<dbReference type="PATRIC" id="fig|1618983.3.peg.242"/>
<feature type="binding site" evidence="10">
    <location>
        <begin position="13"/>
        <end position="18"/>
    </location>
    <ligand>
        <name>substrate</name>
    </ligand>
</feature>
<evidence type="ECO:0000256" key="7">
    <source>
        <dbReference type="ARBA" id="ARBA00022840"/>
    </source>
</evidence>
<dbReference type="InterPro" id="IPR039657">
    <property type="entry name" value="Dimethylallyltransferase"/>
</dbReference>
<comment type="caution">
    <text evidence="10">Lacks conserved residue(s) required for the propagation of feature annotation.</text>
</comment>
<feature type="region of interest" description="Interaction with substrate tRNA" evidence="10">
    <location>
        <begin position="36"/>
        <end position="39"/>
    </location>
</feature>
<dbReference type="AlphaFoldDB" id="A0A0G0YH35"/>
<comment type="subunit">
    <text evidence="10">Monomer.</text>
</comment>
<dbReference type="SUPFAM" id="SSF52540">
    <property type="entry name" value="P-loop containing nucleoside triphosphate hydrolases"/>
    <property type="match status" value="1"/>
</dbReference>
<comment type="caution">
    <text evidence="11">The sequence shown here is derived from an EMBL/GenBank/DDBJ whole genome shotgun (WGS) entry which is preliminary data.</text>
</comment>
<evidence type="ECO:0000256" key="9">
    <source>
        <dbReference type="ARBA" id="ARBA00049563"/>
    </source>
</evidence>
<dbReference type="GO" id="GO:0006400">
    <property type="term" value="P:tRNA modification"/>
    <property type="evidence" value="ECO:0007669"/>
    <property type="project" value="TreeGrafter"/>
</dbReference>
<sequence length="257" mass="28987">MKYQKLIVIVGPTASGKTSLGIEVARKSNGEIISADSRAIYREMNIGTAKPVGQNSDYRTQTTEPRIQISGQHFVDGIVHYGFDLVDPDEHFQAFDFKKFAESKIDDIVGRGKVPVVVGGTGLYISGLVDNFDFEGGVAGEPKFDVLQIGLKVDRQTLYDRINQRVHGMIKQGLVDEVQFLKEKYGCEVKSMTGIGYRQICEYLDGKVSIETAIENLKRDSRHYAKRQMTWFKRDSRIHWIETAQEAIKLVEDFLAT</sequence>
<name>A0A0G0YH35_9BACT</name>
<evidence type="ECO:0000256" key="8">
    <source>
        <dbReference type="ARBA" id="ARBA00022842"/>
    </source>
</evidence>
<keyword evidence="4 10" id="KW-0808">Transferase</keyword>
<evidence type="ECO:0000256" key="10">
    <source>
        <dbReference type="HAMAP-Rule" id="MF_00185"/>
    </source>
</evidence>
<evidence type="ECO:0000256" key="4">
    <source>
        <dbReference type="ARBA" id="ARBA00022679"/>
    </source>
</evidence>
<evidence type="ECO:0000256" key="6">
    <source>
        <dbReference type="ARBA" id="ARBA00022741"/>
    </source>
</evidence>
<dbReference type="PANTHER" id="PTHR11088:SF60">
    <property type="entry name" value="TRNA DIMETHYLALLYLTRANSFERASE"/>
    <property type="match status" value="1"/>
</dbReference>
<evidence type="ECO:0000256" key="5">
    <source>
        <dbReference type="ARBA" id="ARBA00022694"/>
    </source>
</evidence>
<comment type="function">
    <text evidence="2 10">Catalyzes the transfer of a dimethylallyl group onto the adenine at position 37 in tRNAs that read codons beginning with uridine, leading to the formation of N6-(dimethylallyl)adenosine (i(6)A).</text>
</comment>
<organism evidence="11 12">
    <name type="scientific">Candidatus Uhrbacteria bacterium GW2011_GWC1_41_20</name>
    <dbReference type="NCBI Taxonomy" id="1618983"/>
    <lineage>
        <taxon>Bacteria</taxon>
        <taxon>Candidatus Uhriibacteriota</taxon>
    </lineage>
</organism>
<keyword evidence="5 10" id="KW-0819">tRNA processing</keyword>
<keyword evidence="7 10" id="KW-0067">ATP-binding</keyword>
<evidence type="ECO:0000256" key="3">
    <source>
        <dbReference type="ARBA" id="ARBA00005842"/>
    </source>
</evidence>
<reference evidence="11 12" key="1">
    <citation type="journal article" date="2015" name="Nature">
        <title>rRNA introns, odd ribosomes, and small enigmatic genomes across a large radiation of phyla.</title>
        <authorList>
            <person name="Brown C.T."/>
            <person name="Hug L.A."/>
            <person name="Thomas B.C."/>
            <person name="Sharon I."/>
            <person name="Castelle C.J."/>
            <person name="Singh A."/>
            <person name="Wilkins M.J."/>
            <person name="Williams K.H."/>
            <person name="Banfield J.F."/>
        </authorList>
    </citation>
    <scope>NUCLEOTIDE SEQUENCE [LARGE SCALE GENOMIC DNA]</scope>
</reference>
<feature type="site" description="Interaction with substrate tRNA" evidence="10">
    <location>
        <position position="121"/>
    </location>
</feature>
<accession>A0A0G0YH35</accession>
<dbReference type="PANTHER" id="PTHR11088">
    <property type="entry name" value="TRNA DIMETHYLALLYLTRANSFERASE"/>
    <property type="match status" value="1"/>
</dbReference>
<dbReference type="InterPro" id="IPR018022">
    <property type="entry name" value="IPT"/>
</dbReference>
<gene>
    <name evidence="10" type="primary">miaA</name>
    <name evidence="11" type="ORF">UU50_C0004G0028</name>
</gene>